<dbReference type="eggNOG" id="ENOG502QTKN">
    <property type="taxonomic scope" value="Eukaryota"/>
</dbReference>
<comment type="pathway">
    <text evidence="3 7">Protein modification; protein ubiquitination.</text>
</comment>
<keyword evidence="4 7" id="KW-0808">Transferase</keyword>
<keyword evidence="5" id="KW-0677">Repeat</keyword>
<evidence type="ECO:0000256" key="4">
    <source>
        <dbReference type="ARBA" id="ARBA00022679"/>
    </source>
</evidence>
<dbReference type="AlphaFoldDB" id="B9SJF8"/>
<dbReference type="FunFam" id="3.30.40.10:FF:000502">
    <property type="entry name" value="RING-type E3 ubiquitin transferase"/>
    <property type="match status" value="1"/>
</dbReference>
<name>B9SJF8_RICCO</name>
<dbReference type="Pfam" id="PF04564">
    <property type="entry name" value="U-box"/>
    <property type="match status" value="1"/>
</dbReference>
<evidence type="ECO:0000313" key="9">
    <source>
        <dbReference type="EMBL" id="EEF36203.1"/>
    </source>
</evidence>
<evidence type="ECO:0000256" key="3">
    <source>
        <dbReference type="ARBA" id="ARBA00004906"/>
    </source>
</evidence>
<dbReference type="OrthoDB" id="10064100at2759"/>
<dbReference type="PANTHER" id="PTHR22849:SF163">
    <property type="entry name" value="U-BOX DOMAIN-CONTAINING PROTEIN"/>
    <property type="match status" value="1"/>
</dbReference>
<keyword evidence="9" id="KW-0436">Ligase</keyword>
<evidence type="ECO:0000256" key="2">
    <source>
        <dbReference type="ARBA" id="ARBA00003861"/>
    </source>
</evidence>
<dbReference type="GO" id="GO:0016567">
    <property type="term" value="P:protein ubiquitination"/>
    <property type="evidence" value="ECO:0007669"/>
    <property type="project" value="UniProtKB-UniRule"/>
</dbReference>
<feature type="domain" description="U-box" evidence="8">
    <location>
        <begin position="10"/>
        <end position="84"/>
    </location>
</feature>
<dbReference type="OMA" id="KSNRNCL"/>
<dbReference type="PROSITE" id="PS51698">
    <property type="entry name" value="U_BOX"/>
    <property type="match status" value="1"/>
</dbReference>
<evidence type="ECO:0000256" key="7">
    <source>
        <dbReference type="RuleBase" id="RU369093"/>
    </source>
</evidence>
<dbReference type="EC" id="2.3.2.27" evidence="7"/>
<evidence type="ECO:0000256" key="1">
    <source>
        <dbReference type="ARBA" id="ARBA00000900"/>
    </source>
</evidence>
<dbReference type="InterPro" id="IPR045185">
    <property type="entry name" value="PUB22/23/24-like"/>
</dbReference>
<organism evidence="9 10">
    <name type="scientific">Ricinus communis</name>
    <name type="common">Castor bean</name>
    <dbReference type="NCBI Taxonomy" id="3988"/>
    <lineage>
        <taxon>Eukaryota</taxon>
        <taxon>Viridiplantae</taxon>
        <taxon>Streptophyta</taxon>
        <taxon>Embryophyta</taxon>
        <taxon>Tracheophyta</taxon>
        <taxon>Spermatophyta</taxon>
        <taxon>Magnoliopsida</taxon>
        <taxon>eudicotyledons</taxon>
        <taxon>Gunneridae</taxon>
        <taxon>Pentapetalae</taxon>
        <taxon>rosids</taxon>
        <taxon>fabids</taxon>
        <taxon>Malpighiales</taxon>
        <taxon>Euphorbiaceae</taxon>
        <taxon>Acalyphoideae</taxon>
        <taxon>Acalypheae</taxon>
        <taxon>Ricinus</taxon>
    </lineage>
</organism>
<dbReference type="InterPro" id="IPR058678">
    <property type="entry name" value="ARM_PUB"/>
</dbReference>
<dbReference type="PANTHER" id="PTHR22849">
    <property type="entry name" value="WDSAM1 PROTEIN"/>
    <property type="match status" value="1"/>
</dbReference>
<keyword evidence="6 7" id="KW-0833">Ubl conjugation pathway</keyword>
<dbReference type="GO" id="GO:0061630">
    <property type="term" value="F:ubiquitin protein ligase activity"/>
    <property type="evidence" value="ECO:0007669"/>
    <property type="project" value="UniProtKB-UniRule"/>
</dbReference>
<gene>
    <name evidence="9" type="ORF">RCOM_0136890</name>
</gene>
<dbReference type="CDD" id="cd16664">
    <property type="entry name" value="RING-Ubox_PUB"/>
    <property type="match status" value="1"/>
</dbReference>
<reference evidence="10" key="1">
    <citation type="journal article" date="2010" name="Nat. Biotechnol.">
        <title>Draft genome sequence of the oilseed species Ricinus communis.</title>
        <authorList>
            <person name="Chan A.P."/>
            <person name="Crabtree J."/>
            <person name="Zhao Q."/>
            <person name="Lorenzi H."/>
            <person name="Orvis J."/>
            <person name="Puiu D."/>
            <person name="Melake-Berhan A."/>
            <person name="Jones K.M."/>
            <person name="Redman J."/>
            <person name="Chen G."/>
            <person name="Cahoon E.B."/>
            <person name="Gedil M."/>
            <person name="Stanke M."/>
            <person name="Haas B.J."/>
            <person name="Wortman J.R."/>
            <person name="Fraser-Liggett C.M."/>
            <person name="Ravel J."/>
            <person name="Rabinowicz P.D."/>
        </authorList>
    </citation>
    <scope>NUCLEOTIDE SEQUENCE [LARGE SCALE GENOMIC DNA]</scope>
    <source>
        <strain evidence="10">cv. Hale</strain>
    </source>
</reference>
<dbReference type="GO" id="GO:0016874">
    <property type="term" value="F:ligase activity"/>
    <property type="evidence" value="ECO:0007669"/>
    <property type="project" value="UniProtKB-KW"/>
</dbReference>
<comment type="catalytic activity">
    <reaction evidence="1 7">
        <text>S-ubiquitinyl-[E2 ubiquitin-conjugating enzyme]-L-cysteine + [acceptor protein]-L-lysine = [E2 ubiquitin-conjugating enzyme]-L-cysteine + N(6)-ubiquitinyl-[acceptor protein]-L-lysine.</text>
        <dbReference type="EC" id="2.3.2.27"/>
    </reaction>
</comment>
<dbReference type="InterPro" id="IPR011989">
    <property type="entry name" value="ARM-like"/>
</dbReference>
<dbReference type="InterPro" id="IPR013083">
    <property type="entry name" value="Znf_RING/FYVE/PHD"/>
</dbReference>
<dbReference type="InterPro" id="IPR003613">
    <property type="entry name" value="Ubox_domain"/>
</dbReference>
<proteinExistence type="predicted"/>
<dbReference type="Gene3D" id="3.30.40.10">
    <property type="entry name" value="Zinc/RING finger domain, C3HC4 (zinc finger)"/>
    <property type="match status" value="1"/>
</dbReference>
<evidence type="ECO:0000313" key="10">
    <source>
        <dbReference type="Proteomes" id="UP000008311"/>
    </source>
</evidence>
<evidence type="ECO:0000259" key="8">
    <source>
        <dbReference type="PROSITE" id="PS51698"/>
    </source>
</evidence>
<protein>
    <recommendedName>
        <fullName evidence="7 8">U-box domain-containing protein</fullName>
        <ecNumber evidence="7">2.3.2.27</ecNumber>
    </recommendedName>
    <alternativeName>
        <fullName evidence="7">RING-type E3 ubiquitin transferase PUB</fullName>
    </alternativeName>
</protein>
<dbReference type="SUPFAM" id="SSF48371">
    <property type="entry name" value="ARM repeat"/>
    <property type="match status" value="1"/>
</dbReference>
<dbReference type="EMBL" id="EQ973985">
    <property type="protein sequence ID" value="EEF36203.1"/>
    <property type="molecule type" value="Genomic_DNA"/>
</dbReference>
<dbReference type="Gene3D" id="1.25.10.10">
    <property type="entry name" value="Leucine-rich Repeat Variant"/>
    <property type="match status" value="1"/>
</dbReference>
<dbReference type="SMART" id="SM00504">
    <property type="entry name" value="Ubox"/>
    <property type="match status" value="1"/>
</dbReference>
<evidence type="ECO:0000256" key="6">
    <source>
        <dbReference type="ARBA" id="ARBA00022786"/>
    </source>
</evidence>
<sequence>MGRNEELYITVPNLFRCPISLDVMKSPVSLCTGVTYDRSSIQHWLESGHDTCPATMQVLSSKDIIPNLTLHRLINLWNDHHSSTPPPATILSEKQVRIWTEEIKSGRFESLVKIVEFLRCSDAKKRFLADCDLFIGSLVYTLAKDTGGVDIVVIELIIRVLDLILLQNGVKEKLHRLLNHNCLSPFLLVIKNGNLTSKIESIRVLESISLSNYHHTQTLIPILLDLLETQNNSVNDAVLSFLISVTVTRSVKTQLAQLKLVETISKILSNQNATVSVIEKSMKLLSIVATCADGRLAISEDPMCAGCIVERLMKVSKTATEDGVMVLWSLCCLFKDERVKEKVVKSKGLTKVLLVMQSEGDGNSARKMCVELVKVLRVAVKDNGGVVMCYDTKTTHIMPC</sequence>
<keyword evidence="10" id="KW-1185">Reference proteome</keyword>
<dbReference type="InterPro" id="IPR016024">
    <property type="entry name" value="ARM-type_fold"/>
</dbReference>
<dbReference type="SUPFAM" id="SSF57850">
    <property type="entry name" value="RING/U-box"/>
    <property type="match status" value="1"/>
</dbReference>
<dbReference type="UniPathway" id="UPA00143"/>
<dbReference type="KEGG" id="rcu:8285081"/>
<evidence type="ECO:0000256" key="5">
    <source>
        <dbReference type="ARBA" id="ARBA00022737"/>
    </source>
</evidence>
<dbReference type="InterPro" id="IPR045210">
    <property type="entry name" value="RING-Ubox_PUB"/>
</dbReference>
<dbReference type="Pfam" id="PF25598">
    <property type="entry name" value="ARM_PUB"/>
    <property type="match status" value="1"/>
</dbReference>
<dbReference type="InParanoid" id="B9SJF8"/>
<dbReference type="Proteomes" id="UP000008311">
    <property type="component" value="Unassembled WGS sequence"/>
</dbReference>
<comment type="function">
    <text evidence="2 7">Functions as an E3 ubiquitin ligase.</text>
</comment>
<accession>B9SJF8</accession>